<dbReference type="EMBL" id="CP084167">
    <property type="protein sequence ID" value="UJG44811.1"/>
    <property type="molecule type" value="Genomic_DNA"/>
</dbReference>
<keyword evidence="4" id="KW-0805">Transcription regulation</keyword>
<dbReference type="SUPFAM" id="SSF47954">
    <property type="entry name" value="Cyclin-like"/>
    <property type="match status" value="2"/>
</dbReference>
<dbReference type="SUPFAM" id="SSF57783">
    <property type="entry name" value="Zinc beta-ribbon"/>
    <property type="match status" value="1"/>
</dbReference>
<evidence type="ECO:0000256" key="2">
    <source>
        <dbReference type="ARBA" id="ARBA00013932"/>
    </source>
</evidence>
<dbReference type="Gene3D" id="1.10.472.170">
    <property type="match status" value="1"/>
</dbReference>
<evidence type="ECO:0000256" key="1">
    <source>
        <dbReference type="ARBA" id="ARBA00010857"/>
    </source>
</evidence>
<name>A0A9Y1BTS4_9ARCH</name>
<keyword evidence="6" id="KW-0863">Zinc-finger</keyword>
<dbReference type="PANTHER" id="PTHR11618:SF13">
    <property type="entry name" value="TRANSCRIPTION INITIATION FACTOR IIB"/>
    <property type="match status" value="1"/>
</dbReference>
<dbReference type="PRINTS" id="PR00685">
    <property type="entry name" value="TIFACTORIIB"/>
</dbReference>
<evidence type="ECO:0000313" key="8">
    <source>
        <dbReference type="EMBL" id="UJG44811.1"/>
    </source>
</evidence>
<proteinExistence type="inferred from homology"/>
<comment type="similarity">
    <text evidence="1">Belongs to the TFIIB family.</text>
</comment>
<keyword evidence="6" id="KW-0862">Zinc</keyword>
<evidence type="ECO:0000256" key="5">
    <source>
        <dbReference type="ARBA" id="ARBA00023163"/>
    </source>
</evidence>
<dbReference type="GO" id="GO:0017025">
    <property type="term" value="F:TBP-class protein binding"/>
    <property type="evidence" value="ECO:0007669"/>
    <property type="project" value="InterPro"/>
</dbReference>
<keyword evidence="3" id="KW-0677">Repeat</keyword>
<dbReference type="FunFam" id="1.10.472.170:FF:000001">
    <property type="entry name" value="Transcription initiation factor IIB"/>
    <property type="match status" value="1"/>
</dbReference>
<sequence length="336" mass="38197">METFIYVGENNYLSGKTLNHTNDVCPNCSSKDVKYDYTRGEMICRNCGLVMSKIIDRSPEWRAFSEDEKTSRSRVGSPISALKTDFGVSSSISYGDKDIYGNKLNPNILSKMRRLRRLNRRESRSHIRNLRIALRELKRICSQLELSDEIAEIAATFYRKALKEDLIRGRSIESMVAAAIYLAARQANIPVTLKDIENHINADRKVIARCFRLFVQELQIRPTPVNPVVLISKICDELELTMRTQNEAIKILEETKHLRLDVGKNPSSIAAASIYIAGIRTGERRTQQQVSKAAKTTPVTLRNRFREIVDALELANVIVKRGAASAPVYLKDPWKR</sequence>
<protein>
    <recommendedName>
        <fullName evidence="2">Transcription initiation factor IIB</fullName>
    </recommendedName>
</protein>
<evidence type="ECO:0000256" key="6">
    <source>
        <dbReference type="PROSITE-ProRule" id="PRU00469"/>
    </source>
</evidence>
<dbReference type="InterPro" id="IPR036915">
    <property type="entry name" value="Cyclin-like_sf"/>
</dbReference>
<organism evidence="8">
    <name type="scientific">Candidatus Heimdallarchaeum endolithica</name>
    <dbReference type="NCBI Taxonomy" id="2876572"/>
    <lineage>
        <taxon>Archaea</taxon>
        <taxon>Promethearchaeati</taxon>
        <taxon>Candidatus Heimdallarchaeota</taxon>
        <taxon>Candidatus Heimdallarchaeia (ex Rinke et al. 2021) (nom. nud.)</taxon>
        <taxon>Candidatus Heimdallarchaeales</taxon>
        <taxon>Candidatus Heimdallarchaeaceae</taxon>
        <taxon>Candidatus Heimdallarchaeum</taxon>
    </lineage>
</organism>
<dbReference type="InterPro" id="IPR013763">
    <property type="entry name" value="Cyclin-like_dom"/>
</dbReference>
<dbReference type="GO" id="GO:0070897">
    <property type="term" value="P:transcription preinitiation complex assembly"/>
    <property type="evidence" value="ECO:0007669"/>
    <property type="project" value="InterPro"/>
</dbReference>
<dbReference type="InterPro" id="IPR013137">
    <property type="entry name" value="Znf_TFIIB"/>
</dbReference>
<dbReference type="InterPro" id="IPR000812">
    <property type="entry name" value="TFIIB"/>
</dbReference>
<dbReference type="InterPro" id="IPR013150">
    <property type="entry name" value="TFIIB_cyclin"/>
</dbReference>
<dbReference type="Pfam" id="PF08271">
    <property type="entry name" value="Zn_Ribbon_TF"/>
    <property type="match status" value="1"/>
</dbReference>
<feature type="domain" description="TFIIB-type" evidence="7">
    <location>
        <begin position="21"/>
        <end position="52"/>
    </location>
</feature>
<evidence type="ECO:0000256" key="4">
    <source>
        <dbReference type="ARBA" id="ARBA00023015"/>
    </source>
</evidence>
<evidence type="ECO:0000256" key="3">
    <source>
        <dbReference type="ARBA" id="ARBA00022737"/>
    </source>
</evidence>
<dbReference type="PANTHER" id="PTHR11618">
    <property type="entry name" value="TRANSCRIPTION INITIATION FACTOR IIB-RELATED"/>
    <property type="match status" value="1"/>
</dbReference>
<dbReference type="CDD" id="cd20550">
    <property type="entry name" value="CYCLIN_TFIIB_archaea_like_rpt2"/>
    <property type="match status" value="1"/>
</dbReference>
<dbReference type="GO" id="GO:0097550">
    <property type="term" value="C:transcription preinitiation complex"/>
    <property type="evidence" value="ECO:0007669"/>
    <property type="project" value="TreeGrafter"/>
</dbReference>
<accession>A0A9Y1BTS4</accession>
<dbReference type="Pfam" id="PF00382">
    <property type="entry name" value="TFIIB"/>
    <property type="match status" value="2"/>
</dbReference>
<dbReference type="Gene3D" id="1.10.472.10">
    <property type="entry name" value="Cyclin-like"/>
    <property type="match status" value="1"/>
</dbReference>
<dbReference type="AlphaFoldDB" id="A0A9Y1BTS4"/>
<dbReference type="Proteomes" id="UP001200513">
    <property type="component" value="Chromosome"/>
</dbReference>
<dbReference type="PROSITE" id="PS51134">
    <property type="entry name" value="ZF_TFIIB"/>
    <property type="match status" value="1"/>
</dbReference>
<dbReference type="InterPro" id="IPR023486">
    <property type="entry name" value="TFIIB_CS"/>
</dbReference>
<dbReference type="PROSITE" id="PS00782">
    <property type="entry name" value="TFIIB"/>
    <property type="match status" value="1"/>
</dbReference>
<keyword evidence="6" id="KW-0479">Metal-binding</keyword>
<gene>
    <name evidence="8" type="primary">tfb</name>
    <name evidence="8" type="ORF">K9W46_06405</name>
</gene>
<dbReference type="GO" id="GO:0008270">
    <property type="term" value="F:zinc ion binding"/>
    <property type="evidence" value="ECO:0007669"/>
    <property type="project" value="UniProtKB-KW"/>
</dbReference>
<reference evidence="8" key="1">
    <citation type="journal article" date="2022" name="Nat. Microbiol.">
        <title>Unique mobile elements and scalable gene flow at the prokaryote-eukaryote boundary revealed by circularized Asgard archaea genomes.</title>
        <authorList>
            <person name="Wu F."/>
            <person name="Speth D.R."/>
            <person name="Philosof A."/>
            <person name="Cremiere A."/>
            <person name="Narayanan A."/>
            <person name="Barco R.A."/>
            <person name="Connon S.A."/>
            <person name="Amend J.P."/>
            <person name="Antoshechkin I.A."/>
            <person name="Orphan V.J."/>
        </authorList>
    </citation>
    <scope>NUCLEOTIDE SEQUENCE</scope>
    <source>
        <strain evidence="8">PR6</strain>
    </source>
</reference>
<dbReference type="SMART" id="SM00385">
    <property type="entry name" value="CYCLIN"/>
    <property type="match status" value="2"/>
</dbReference>
<keyword evidence="5" id="KW-0804">Transcription</keyword>
<evidence type="ECO:0000259" key="7">
    <source>
        <dbReference type="PROSITE" id="PS51134"/>
    </source>
</evidence>